<name>A0A7C8QXZ5_ORBOL</name>
<comment type="caution">
    <text evidence="4">The sequence shown here is derived from an EMBL/GenBank/DDBJ whole genome shotgun (WGS) entry which is preliminary data.</text>
</comment>
<dbReference type="EMBL" id="WIPF01000017">
    <property type="protein sequence ID" value="KAF3228099.1"/>
    <property type="molecule type" value="Genomic_DNA"/>
</dbReference>
<dbReference type="PANTHER" id="PTHR47840">
    <property type="entry name" value="ZN(II)2CYS6 TRANSCRIPTION FACTOR (EUROFUNG)-RELATED"/>
    <property type="match status" value="1"/>
</dbReference>
<accession>A0A7C8QXZ5</accession>
<sequence>MVKIAISGGTGDVAQEVSDILIATGKHEIIILSRKDVPSTPLPPGVTQVKTTYENVEELVQILQGVHTAGVRRYAPSEWATSNLDYLSWYEGKGDIRKYLEDLNEDKQVLEYCLFQPGLFTNYFAAPHQTAKHVFAFQLQIDFENRRAIILEGGEDAPINLITVEDFANMVALAVGYEGAWPVVGGIKGDEVTVGQLIALGEKLRGPFAVEKLKVDDIKAGDVKSSWIPKINHPSLPADQVEPLSQAFISGILLAINNEAYRVNDAWNHLLPEYKITQAEEFLAGLDKKIDSHKEYLRDIQNLVTWLVLTIGQFNETSLEGTALGISLEAQVDYQSSSTLSYSESLVTAPELPDAVRCRWSTLISDTLDVHRDQWPGDKYAKISQALLEAWPCPNDRNVLLGASVGSTGFFCGVVCTPYSGLTGFQRPSPEGILQPPSPRTHPVLIARKLIMVAAYLQGFPPKTVQELTGLSISHHDVMHRAVETAVRLVTSNEDLVGSVEGIESVLIESMFQNSEGNLRRAYLSMRRALVLAQMIGLDKAKCSNSPLLKFIDPETRIRIDPQQMWFRLLQSDRYLSLMLGLPQGTADTNFATPAALEGRTPMERMERIDCSAAGRIIQRNSADMQDLKVTQEIDKLLQDAAALMPPKWWLAPDLTSRAIDDMDAIQDTIRLINQTTHYHLLERLHLPYLLHSSTDPKYDYSKITAIIASRELLSRFVPFRGSRTVGSFCRGLDFLAFTASTALCLAHINARHQRTTRPDGGGALLSFLTHQRPSDRGMLEQVLENMTDAARTRNDITATKIASITRHLLCIEADAASGGSYTTNSSYINDEEEIDYNGRLSDGGAVLRIYIPYLGTIKIERDGISRSDTALPPTAISNFDLPQSEVLLTNCEKNQILGDNFLSDSRQTGFSSDGSTSTDAQWFVLSLDLGNEWDLQGVDLAFFDSVFRFCGDE</sequence>
<evidence type="ECO:0008006" key="6">
    <source>
        <dbReference type="Google" id="ProtNLM"/>
    </source>
</evidence>
<gene>
    <name evidence="4" type="ORF">TWF191_003037</name>
</gene>
<evidence type="ECO:0000313" key="5">
    <source>
        <dbReference type="Proteomes" id="UP000483672"/>
    </source>
</evidence>
<dbReference type="PANTHER" id="PTHR47840:SF1">
    <property type="entry name" value="ZN(II)2CYS6 TRANSCRIPTION FACTOR (EUROFUNG)"/>
    <property type="match status" value="1"/>
</dbReference>
<protein>
    <recommendedName>
        <fullName evidence="6">NmrA-like domain-containing protein</fullName>
    </recommendedName>
</protein>
<organism evidence="4 5">
    <name type="scientific">Orbilia oligospora</name>
    <name type="common">Nematode-trapping fungus</name>
    <name type="synonym">Arthrobotrys oligospora</name>
    <dbReference type="NCBI Taxonomy" id="2813651"/>
    <lineage>
        <taxon>Eukaryota</taxon>
        <taxon>Fungi</taxon>
        <taxon>Dikarya</taxon>
        <taxon>Ascomycota</taxon>
        <taxon>Pezizomycotina</taxon>
        <taxon>Orbiliomycetes</taxon>
        <taxon>Orbiliales</taxon>
        <taxon>Orbiliaceae</taxon>
        <taxon>Orbilia</taxon>
    </lineage>
</organism>
<evidence type="ECO:0000256" key="1">
    <source>
        <dbReference type="ARBA" id="ARBA00023015"/>
    </source>
</evidence>
<evidence type="ECO:0000256" key="2">
    <source>
        <dbReference type="ARBA" id="ARBA00023163"/>
    </source>
</evidence>
<keyword evidence="2" id="KW-0804">Transcription</keyword>
<evidence type="ECO:0000313" key="4">
    <source>
        <dbReference type="EMBL" id="KAF3228099.1"/>
    </source>
</evidence>
<reference evidence="4 5" key="1">
    <citation type="submission" date="2019-06" db="EMBL/GenBank/DDBJ databases">
        <authorList>
            <person name="Palmer J.M."/>
        </authorList>
    </citation>
    <scope>NUCLEOTIDE SEQUENCE [LARGE SCALE GENOMIC DNA]</scope>
    <source>
        <strain evidence="4 5">TWF191</strain>
    </source>
</reference>
<proteinExistence type="predicted"/>
<dbReference type="SUPFAM" id="SSF51735">
    <property type="entry name" value="NAD(P)-binding Rossmann-fold domains"/>
    <property type="match status" value="1"/>
</dbReference>
<dbReference type="CDD" id="cd12148">
    <property type="entry name" value="fungal_TF_MHR"/>
    <property type="match status" value="1"/>
</dbReference>
<dbReference type="InterPro" id="IPR036291">
    <property type="entry name" value="NAD(P)-bd_dom_sf"/>
</dbReference>
<keyword evidence="3" id="KW-0539">Nucleus</keyword>
<dbReference type="Proteomes" id="UP000483672">
    <property type="component" value="Unassembled WGS sequence"/>
</dbReference>
<dbReference type="AlphaFoldDB" id="A0A7C8QXZ5"/>
<keyword evidence="1" id="KW-0805">Transcription regulation</keyword>
<dbReference type="Gene3D" id="3.40.50.720">
    <property type="entry name" value="NAD(P)-binding Rossmann-like Domain"/>
    <property type="match status" value="2"/>
</dbReference>
<evidence type="ECO:0000256" key="3">
    <source>
        <dbReference type="ARBA" id="ARBA00023242"/>
    </source>
</evidence>